<reference evidence="9 10" key="1">
    <citation type="journal article" date="2016" name="Nat. Commun.">
        <title>Thousands of microbial genomes shed light on interconnected biogeochemical processes in an aquifer system.</title>
        <authorList>
            <person name="Anantharaman K."/>
            <person name="Brown C.T."/>
            <person name="Hug L.A."/>
            <person name="Sharon I."/>
            <person name="Castelle C.J."/>
            <person name="Probst A.J."/>
            <person name="Thomas B.C."/>
            <person name="Singh A."/>
            <person name="Wilkins M.J."/>
            <person name="Karaoz U."/>
            <person name="Brodie E.L."/>
            <person name="Williams K.H."/>
            <person name="Hubbard S.S."/>
            <person name="Banfield J.F."/>
        </authorList>
    </citation>
    <scope>NUCLEOTIDE SEQUENCE [LARGE SCALE GENOMIC DNA]</scope>
</reference>
<evidence type="ECO:0000256" key="3">
    <source>
        <dbReference type="ARBA" id="ARBA00012662"/>
    </source>
</evidence>
<feature type="domain" description="Glycoside hydrolase family 29 N-terminal" evidence="7">
    <location>
        <begin position="2"/>
        <end position="386"/>
    </location>
</feature>
<dbReference type="InterPro" id="IPR013780">
    <property type="entry name" value="Glyco_hydro_b"/>
</dbReference>
<dbReference type="InterPro" id="IPR000933">
    <property type="entry name" value="Glyco_hydro_29"/>
</dbReference>
<protein>
    <recommendedName>
        <fullName evidence="3">alpha-L-fucosidase</fullName>
        <ecNumber evidence="3">3.2.1.51</ecNumber>
    </recommendedName>
</protein>
<dbReference type="GO" id="GO:0005764">
    <property type="term" value="C:lysosome"/>
    <property type="evidence" value="ECO:0007669"/>
    <property type="project" value="TreeGrafter"/>
</dbReference>
<dbReference type="PIRSF" id="PIRSF001092">
    <property type="entry name" value="Alpha-L-fucosidase"/>
    <property type="match status" value="1"/>
</dbReference>
<dbReference type="STRING" id="1797197.A2Y75_00350"/>
<dbReference type="Gene3D" id="2.60.40.1180">
    <property type="entry name" value="Golgi alpha-mannosidase II"/>
    <property type="match status" value="1"/>
</dbReference>
<evidence type="ECO:0000313" key="9">
    <source>
        <dbReference type="EMBL" id="OFW58973.1"/>
    </source>
</evidence>
<dbReference type="InterPro" id="IPR017853">
    <property type="entry name" value="GH"/>
</dbReference>
<evidence type="ECO:0000256" key="5">
    <source>
        <dbReference type="ARBA" id="ARBA00022801"/>
    </source>
</evidence>
<keyword evidence="5" id="KW-0378">Hydrolase</keyword>
<dbReference type="AlphaFoldDB" id="A0A1F2WQ56"/>
<dbReference type="Pfam" id="PF16757">
    <property type="entry name" value="Fucosidase_C"/>
    <property type="match status" value="1"/>
</dbReference>
<accession>A0A1F2WQ56</accession>
<evidence type="ECO:0000256" key="2">
    <source>
        <dbReference type="ARBA" id="ARBA00007951"/>
    </source>
</evidence>
<dbReference type="GO" id="GO:0016139">
    <property type="term" value="P:glycoside catabolic process"/>
    <property type="evidence" value="ECO:0007669"/>
    <property type="project" value="TreeGrafter"/>
</dbReference>
<dbReference type="GO" id="GO:0004560">
    <property type="term" value="F:alpha-L-fucosidase activity"/>
    <property type="evidence" value="ECO:0007669"/>
    <property type="project" value="InterPro"/>
</dbReference>
<dbReference type="InterPro" id="IPR016286">
    <property type="entry name" value="FUC_metazoa-typ"/>
</dbReference>
<dbReference type="SUPFAM" id="SSF51445">
    <property type="entry name" value="(Trans)glycosidases"/>
    <property type="match status" value="1"/>
</dbReference>
<dbReference type="InterPro" id="IPR057739">
    <property type="entry name" value="Glyco_hydro_29_N"/>
</dbReference>
<evidence type="ECO:0000259" key="8">
    <source>
        <dbReference type="Pfam" id="PF16757"/>
    </source>
</evidence>
<dbReference type="Gene3D" id="3.20.20.80">
    <property type="entry name" value="Glycosidases"/>
    <property type="match status" value="1"/>
</dbReference>
<dbReference type="Pfam" id="PF01120">
    <property type="entry name" value="Alpha_L_fucos"/>
    <property type="match status" value="1"/>
</dbReference>
<evidence type="ECO:0000256" key="1">
    <source>
        <dbReference type="ARBA" id="ARBA00004071"/>
    </source>
</evidence>
<gene>
    <name evidence="9" type="ORF">A2Y75_00350</name>
</gene>
<dbReference type="PRINTS" id="PR00741">
    <property type="entry name" value="GLHYDRLASE29"/>
</dbReference>
<dbReference type="EMBL" id="MELK01000019">
    <property type="protein sequence ID" value="OFW58973.1"/>
    <property type="molecule type" value="Genomic_DNA"/>
</dbReference>
<dbReference type="Proteomes" id="UP000177876">
    <property type="component" value="Unassembled WGS sequence"/>
</dbReference>
<dbReference type="SMART" id="SM00812">
    <property type="entry name" value="Alpha_L_fucos"/>
    <property type="match status" value="1"/>
</dbReference>
<evidence type="ECO:0000256" key="6">
    <source>
        <dbReference type="ARBA" id="ARBA00023295"/>
    </source>
</evidence>
<comment type="caution">
    <text evidence="9">The sequence shown here is derived from an EMBL/GenBank/DDBJ whole genome shotgun (WGS) entry which is preliminary data.</text>
</comment>
<evidence type="ECO:0000256" key="4">
    <source>
        <dbReference type="ARBA" id="ARBA00022729"/>
    </source>
</evidence>
<dbReference type="GO" id="GO:0006004">
    <property type="term" value="P:fucose metabolic process"/>
    <property type="evidence" value="ECO:0007669"/>
    <property type="project" value="InterPro"/>
</dbReference>
<sequence length="484" mass="55143">MQYEPTRDSIDSHEVPQWYNDAKFGIFIHWTPSCIPAFAPRDKGSIIDIIKNYGIKAAMSNQPYSEWYLNSIRIKGSPAYLHHIKTYGEGYDYYNFADDFNRALPQWNPNEWADLFESVGAKYVVLVTKHHDGFLLWPSRHLNPMKPELHASRNVVGELTEAVKGRGMRMGFYYSSPYDWTFTSKPIRDFVDGAVIVPTDEKYLKYIDAHWRELIDDYEPSLLWNDIGYPQGPDLNKLFSYFYNRIPEGVVNDRWAQYPMWARRLIASPLVRPFMNRLMASMFAKGVTSSAKIHSDYVTPEYTTFQNVQEKKWECVRGMGTSFGYNREELPGDFITVPELIHLLIDVVSKNGNLLLNVGPMPGGRIPQVQVDILKGLGTWLEINGEAVFGTRPWSRAEGATLEGLDVRFTQKEGVLFAAVMGTSQGRTITISSLTARSGAKVELLGMSGHLDWIQRDQAIEVRLPEPLQEQPAHVLKINPAPVP</sequence>
<keyword evidence="6" id="KW-0326">Glycosidase</keyword>
<organism evidence="9 10">
    <name type="scientific">Candidatus Solincola sediminis</name>
    <dbReference type="NCBI Taxonomy" id="1797199"/>
    <lineage>
        <taxon>Bacteria</taxon>
        <taxon>Bacillati</taxon>
        <taxon>Actinomycetota</taxon>
        <taxon>Candidatus Geothermincolia</taxon>
        <taxon>Candidatus Geothermincolales</taxon>
        <taxon>Candidatus Geothermincolaceae</taxon>
        <taxon>Candidatus Solincola</taxon>
    </lineage>
</organism>
<dbReference type="InterPro" id="IPR031919">
    <property type="entry name" value="Fucosidase_C"/>
</dbReference>
<feature type="domain" description="Alpha-L-fucosidase C-terminal" evidence="8">
    <location>
        <begin position="406"/>
        <end position="478"/>
    </location>
</feature>
<keyword evidence="4" id="KW-0732">Signal</keyword>
<comment type="function">
    <text evidence="1">Alpha-L-fucosidase is responsible for hydrolyzing the alpha-1,6-linked fucose joined to the reducing-end N-acetylglucosamine of the carbohydrate moieties of glycoproteins.</text>
</comment>
<evidence type="ECO:0000259" key="7">
    <source>
        <dbReference type="Pfam" id="PF01120"/>
    </source>
</evidence>
<comment type="similarity">
    <text evidence="2">Belongs to the glycosyl hydrolase 29 family.</text>
</comment>
<dbReference type="PANTHER" id="PTHR10030">
    <property type="entry name" value="ALPHA-L-FUCOSIDASE"/>
    <property type="match status" value="1"/>
</dbReference>
<name>A0A1F2WQ56_9ACTN</name>
<evidence type="ECO:0000313" key="10">
    <source>
        <dbReference type="Proteomes" id="UP000177876"/>
    </source>
</evidence>
<proteinExistence type="inferred from homology"/>
<dbReference type="PANTHER" id="PTHR10030:SF37">
    <property type="entry name" value="ALPHA-L-FUCOSIDASE-RELATED"/>
    <property type="match status" value="1"/>
</dbReference>
<dbReference type="EC" id="3.2.1.51" evidence="3"/>